<dbReference type="AlphaFoldDB" id="A0A2I0J4G2"/>
<dbReference type="InterPro" id="IPR021109">
    <property type="entry name" value="Peptidase_aspartic_dom_sf"/>
</dbReference>
<keyword evidence="4" id="KW-1185">Reference proteome</keyword>
<protein>
    <submittedName>
        <fullName evidence="3">Uncharacterized protein</fullName>
    </submittedName>
</protein>
<evidence type="ECO:0000256" key="1">
    <source>
        <dbReference type="SAM" id="Coils"/>
    </source>
</evidence>
<name>A0A2I0J4G2_PUNGR</name>
<sequence length="217" mass="24444">MPPRRRDRVEDVYDRDNLRHLEQRLDQLDQRNQQRDQRLDRMVEQLTQQMAALMENRKRALIIERQQKRASSRAFGGGVAVARTGGPVRAGGSSAIPGRPMRPANIGPSSSGYVAGGDGEVEFDEEEEIVTRDGVPNLVVRRSCMTPRAANEDWLRNNIFQSTCTIGNKVCRFMIDSGSCENIVSAEAMQKLSLRSEPHPKPYKLAWLKKRGEALVV</sequence>
<accession>A0A2I0J4G2</accession>
<dbReference type="Gene3D" id="2.40.70.10">
    <property type="entry name" value="Acid Proteases"/>
    <property type="match status" value="1"/>
</dbReference>
<organism evidence="3 4">
    <name type="scientific">Punica granatum</name>
    <name type="common">Pomegranate</name>
    <dbReference type="NCBI Taxonomy" id="22663"/>
    <lineage>
        <taxon>Eukaryota</taxon>
        <taxon>Viridiplantae</taxon>
        <taxon>Streptophyta</taxon>
        <taxon>Embryophyta</taxon>
        <taxon>Tracheophyta</taxon>
        <taxon>Spermatophyta</taxon>
        <taxon>Magnoliopsida</taxon>
        <taxon>eudicotyledons</taxon>
        <taxon>Gunneridae</taxon>
        <taxon>Pentapetalae</taxon>
        <taxon>rosids</taxon>
        <taxon>malvids</taxon>
        <taxon>Myrtales</taxon>
        <taxon>Lythraceae</taxon>
        <taxon>Punica</taxon>
    </lineage>
</organism>
<dbReference type="EMBL" id="PGOL01002044">
    <property type="protein sequence ID" value="PKI51127.1"/>
    <property type="molecule type" value="Genomic_DNA"/>
</dbReference>
<feature type="coiled-coil region" evidence="1">
    <location>
        <begin position="18"/>
        <end position="63"/>
    </location>
</feature>
<evidence type="ECO:0000256" key="2">
    <source>
        <dbReference type="SAM" id="MobiDB-lite"/>
    </source>
</evidence>
<comment type="caution">
    <text evidence="3">The sequence shown here is derived from an EMBL/GenBank/DDBJ whole genome shotgun (WGS) entry which is preliminary data.</text>
</comment>
<feature type="region of interest" description="Disordered" evidence="2">
    <location>
        <begin position="90"/>
        <end position="112"/>
    </location>
</feature>
<proteinExistence type="predicted"/>
<dbReference type="PANTHER" id="PTHR35046:SF18">
    <property type="entry name" value="RNA-DIRECTED DNA POLYMERASE"/>
    <property type="match status" value="1"/>
</dbReference>
<keyword evidence="1" id="KW-0175">Coiled coil</keyword>
<evidence type="ECO:0000313" key="4">
    <source>
        <dbReference type="Proteomes" id="UP000233551"/>
    </source>
</evidence>
<dbReference type="CDD" id="cd00303">
    <property type="entry name" value="retropepsin_like"/>
    <property type="match status" value="1"/>
</dbReference>
<dbReference type="PANTHER" id="PTHR35046">
    <property type="entry name" value="ZINC KNUCKLE (CCHC-TYPE) FAMILY PROTEIN"/>
    <property type="match status" value="1"/>
</dbReference>
<gene>
    <name evidence="3" type="ORF">CRG98_028484</name>
</gene>
<evidence type="ECO:0000313" key="3">
    <source>
        <dbReference type="EMBL" id="PKI51127.1"/>
    </source>
</evidence>
<reference evidence="3 4" key="1">
    <citation type="submission" date="2017-11" db="EMBL/GenBank/DDBJ databases">
        <title>De-novo sequencing of pomegranate (Punica granatum L.) genome.</title>
        <authorList>
            <person name="Akparov Z."/>
            <person name="Amiraslanov A."/>
            <person name="Hajiyeva S."/>
            <person name="Abbasov M."/>
            <person name="Kaur K."/>
            <person name="Hamwieh A."/>
            <person name="Solovyev V."/>
            <person name="Salamov A."/>
            <person name="Braich B."/>
            <person name="Kosarev P."/>
            <person name="Mahmoud A."/>
            <person name="Hajiyev E."/>
            <person name="Babayeva S."/>
            <person name="Izzatullayeva V."/>
            <person name="Mammadov A."/>
            <person name="Mammadov A."/>
            <person name="Sharifova S."/>
            <person name="Ojaghi J."/>
            <person name="Eynullazada K."/>
            <person name="Bayramov B."/>
            <person name="Abdulazimova A."/>
            <person name="Shahmuradov I."/>
        </authorList>
    </citation>
    <scope>NUCLEOTIDE SEQUENCE [LARGE SCALE GENOMIC DNA]</scope>
    <source>
        <strain evidence="4">cv. AG2017</strain>
        <tissue evidence="3">Leaf</tissue>
    </source>
</reference>
<dbReference type="STRING" id="22663.A0A2I0J4G2"/>
<dbReference type="Proteomes" id="UP000233551">
    <property type="component" value="Unassembled WGS sequence"/>
</dbReference>